<dbReference type="RefSeq" id="WP_228848819.1">
    <property type="nucleotide sequence ID" value="NZ_JADCKQ010000006.1"/>
</dbReference>
<sequence length="102" mass="10814">MFKRLITTALVFGAAALAPPADAQSRPQCFDRGTLVDILTEQFNETLTGGGLQSPGQLLEIWSSHSTGSFTVFITYPTGISCVVASGREWHNAPMAILGADS</sequence>
<evidence type="ECO:0000313" key="3">
    <source>
        <dbReference type="Proteomes" id="UP000640583"/>
    </source>
</evidence>
<reference evidence="2" key="1">
    <citation type="submission" date="2020-10" db="EMBL/GenBank/DDBJ databases">
        <title>Paenihalocynthiibacter styelae gen. nov., sp. nov., isolated from stalked sea squirt Styela clava.</title>
        <authorList>
            <person name="Kim Y.-O."/>
            <person name="Yoon J.-H."/>
        </authorList>
    </citation>
    <scope>NUCLEOTIDE SEQUENCE</scope>
    <source>
        <strain evidence="2">MYP1-1</strain>
    </source>
</reference>
<name>A0A8J7IES8_9RHOB</name>
<proteinExistence type="predicted"/>
<evidence type="ECO:0000313" key="2">
    <source>
        <dbReference type="EMBL" id="MBI1494022.1"/>
    </source>
</evidence>
<dbReference type="Proteomes" id="UP000640583">
    <property type="component" value="Unassembled WGS sequence"/>
</dbReference>
<dbReference type="AlphaFoldDB" id="A0A8J7IES8"/>
<evidence type="ECO:0000256" key="1">
    <source>
        <dbReference type="SAM" id="SignalP"/>
    </source>
</evidence>
<feature type="signal peptide" evidence="1">
    <location>
        <begin position="1"/>
        <end position="23"/>
    </location>
</feature>
<keyword evidence="1" id="KW-0732">Signal</keyword>
<dbReference type="EMBL" id="JADCKQ010000006">
    <property type="protein sequence ID" value="MBI1494022.1"/>
    <property type="molecule type" value="Genomic_DNA"/>
</dbReference>
<keyword evidence="3" id="KW-1185">Reference proteome</keyword>
<comment type="caution">
    <text evidence="2">The sequence shown here is derived from an EMBL/GenBank/DDBJ whole genome shotgun (WGS) entry which is preliminary data.</text>
</comment>
<evidence type="ECO:0008006" key="4">
    <source>
        <dbReference type="Google" id="ProtNLM"/>
    </source>
</evidence>
<organism evidence="2 3">
    <name type="scientific">Halocynthiibacter styelae</name>
    <dbReference type="NCBI Taxonomy" id="2761955"/>
    <lineage>
        <taxon>Bacteria</taxon>
        <taxon>Pseudomonadati</taxon>
        <taxon>Pseudomonadota</taxon>
        <taxon>Alphaproteobacteria</taxon>
        <taxon>Rhodobacterales</taxon>
        <taxon>Paracoccaceae</taxon>
        <taxon>Halocynthiibacter</taxon>
    </lineage>
</organism>
<accession>A0A8J7IES8</accession>
<gene>
    <name evidence="2" type="ORF">H1D41_10275</name>
</gene>
<feature type="chain" id="PRO_5035314020" description="Lipoprotein" evidence="1">
    <location>
        <begin position="24"/>
        <end position="102"/>
    </location>
</feature>
<protein>
    <recommendedName>
        <fullName evidence="4">Lipoprotein</fullName>
    </recommendedName>
</protein>